<dbReference type="EMBL" id="JAJOMB010000035">
    <property type="protein sequence ID" value="MCD5316859.1"/>
    <property type="molecule type" value="Genomic_DNA"/>
</dbReference>
<comment type="caution">
    <text evidence="1">The sequence shown here is derived from an EMBL/GenBank/DDBJ whole genome shotgun (WGS) entry which is preliminary data.</text>
</comment>
<reference evidence="1" key="1">
    <citation type="submission" date="2021-11" db="EMBL/GenBank/DDBJ databases">
        <title>Streptomyces corallinus and Kineosporia corallina sp. nov., two new coral-derived marine actinobacteria.</title>
        <authorList>
            <person name="Buangrab K."/>
            <person name="Sutthacheep M."/>
            <person name="Yeemin T."/>
            <person name="Harunari E."/>
            <person name="Igarashi Y."/>
            <person name="Sripreechasak P."/>
            <person name="Kanchanasin P."/>
            <person name="Tanasupawat S."/>
            <person name="Phongsopitanun W."/>
        </authorList>
    </citation>
    <scope>NUCLEOTIDE SEQUENCE</scope>
    <source>
        <strain evidence="1">JCM 31032</strain>
    </source>
</reference>
<sequence length="597" mass="65001">MHDGAADGRHKVSTYADVTWEPAATDADDKDVQDLLQAIDGVLDYLVPAWETLITQTPQVLEAVTSDPRSVASGLHMGLQTTWVLSHQFMSLPGHTLPQRLAYQAAARSRWALTLHRFSAEYTVTDDDFASGHAQSDMIQQLCTVLNLLAEAQSIHRQSDHAGAVARALVHLAHVVRGLGHTSVDEHQDRIEALQHSLAGVLERHGYSLQDQATPTAPVWQPAMSLCLQRHGDHPLWRPVMDLVDALGDGMNARAEHENLDKDWTATASAVVLGCCLNLIVTATLDPNTLAAASVFGRAPFSPDRSLLWSPRDLQRLADQASDPDLHVLLEATRLIGSAEVAHPRAMAGMTARLSSCLDTCLDALMAAVSATPSTFALRQRFADCKAAVLHDLERAALPSPITEMVRDHINALPSVSEAHGQRQQIRQQDHVIDIYMAVRRLVLAWFAVADPDEQISRQERRFTSQQVLFGLCAPLFNELSPDLDSWLLQRTTHGNAHSELEGFDPPALRRQAEETLIALLSMAALALTSGGRDLDSAIASSLELLSMLATFFDRIITAVAPHDPPDALMSAVDAAGLAQIGERTVQRILHVLGQGA</sequence>
<protein>
    <submittedName>
        <fullName evidence="1">Uncharacterized protein</fullName>
    </submittedName>
</protein>
<dbReference type="AlphaFoldDB" id="A0A9X1NN95"/>
<dbReference type="RefSeq" id="WP_231449709.1">
    <property type="nucleotide sequence ID" value="NZ_JAJOMB010000035.1"/>
</dbReference>
<proteinExistence type="predicted"/>
<evidence type="ECO:0000313" key="2">
    <source>
        <dbReference type="Proteomes" id="UP001138997"/>
    </source>
</evidence>
<keyword evidence="2" id="KW-1185">Reference proteome</keyword>
<name>A0A9X1NN95_9ACTN</name>
<evidence type="ECO:0000313" key="1">
    <source>
        <dbReference type="EMBL" id="MCD5316859.1"/>
    </source>
</evidence>
<organism evidence="1 2">
    <name type="scientific">Kineosporia babensis</name>
    <dbReference type="NCBI Taxonomy" id="499548"/>
    <lineage>
        <taxon>Bacteria</taxon>
        <taxon>Bacillati</taxon>
        <taxon>Actinomycetota</taxon>
        <taxon>Actinomycetes</taxon>
        <taxon>Kineosporiales</taxon>
        <taxon>Kineosporiaceae</taxon>
        <taxon>Kineosporia</taxon>
    </lineage>
</organism>
<accession>A0A9X1NN95</accession>
<gene>
    <name evidence="1" type="ORF">LR394_38785</name>
</gene>
<dbReference type="Proteomes" id="UP001138997">
    <property type="component" value="Unassembled WGS sequence"/>
</dbReference>